<proteinExistence type="predicted"/>
<dbReference type="EMBL" id="BARV01037032">
    <property type="protein sequence ID" value="GAI58514.1"/>
    <property type="molecule type" value="Genomic_DNA"/>
</dbReference>
<evidence type="ECO:0000313" key="1">
    <source>
        <dbReference type="EMBL" id="GAI58514.1"/>
    </source>
</evidence>
<name>X1RSN8_9ZZZZ</name>
<comment type="caution">
    <text evidence="1">The sequence shown here is derived from an EMBL/GenBank/DDBJ whole genome shotgun (WGS) entry which is preliminary data.</text>
</comment>
<reference evidence="1" key="1">
    <citation type="journal article" date="2014" name="Front. Microbiol.">
        <title>High frequency of phylogenetically diverse reductive dehalogenase-homologous genes in deep subseafloor sedimentary metagenomes.</title>
        <authorList>
            <person name="Kawai M."/>
            <person name="Futagami T."/>
            <person name="Toyoda A."/>
            <person name="Takaki Y."/>
            <person name="Nishi S."/>
            <person name="Hori S."/>
            <person name="Arai W."/>
            <person name="Tsubouchi T."/>
            <person name="Morono Y."/>
            <person name="Uchiyama I."/>
            <person name="Ito T."/>
            <person name="Fujiyama A."/>
            <person name="Inagaki F."/>
            <person name="Takami H."/>
        </authorList>
    </citation>
    <scope>NUCLEOTIDE SEQUENCE</scope>
    <source>
        <strain evidence="1">Expedition CK06-06</strain>
    </source>
</reference>
<accession>X1RSN8</accession>
<protein>
    <submittedName>
        <fullName evidence="1">Uncharacterized protein</fullName>
    </submittedName>
</protein>
<dbReference type="AlphaFoldDB" id="X1RSN8"/>
<organism evidence="1">
    <name type="scientific">marine sediment metagenome</name>
    <dbReference type="NCBI Taxonomy" id="412755"/>
    <lineage>
        <taxon>unclassified sequences</taxon>
        <taxon>metagenomes</taxon>
        <taxon>ecological metagenomes</taxon>
    </lineage>
</organism>
<sequence length="223" mass="25821">DEVRLLGGECFRIKHLQIAYKKGGEIPERLRGVAIIHNNMKITSINIEGVSLDITNDIYGFVEFDENLDRELRKSYNQKPNHYDLKWQRAIPKMIKNYVQEELRKFSYEKLKIGIDPRERKKQIRATAELDALRNLSKYANELGLFGRKGGPVKPPPPLPPPPNKQVGVMLYNFNFPEPERAPRVNWGETIKDFEVVIFNKTGDTLRGQLRIFMVLGDKEITT</sequence>
<feature type="non-terminal residue" evidence="1">
    <location>
        <position position="1"/>
    </location>
</feature>
<feature type="non-terminal residue" evidence="1">
    <location>
        <position position="223"/>
    </location>
</feature>
<gene>
    <name evidence="1" type="ORF">S06H3_57380</name>
</gene>